<dbReference type="PANTHER" id="PTHR10814:SF21">
    <property type="entry name" value="PROTEIN GROUCHO"/>
    <property type="match status" value="1"/>
</dbReference>
<dbReference type="InterPro" id="IPR015943">
    <property type="entry name" value="WD40/YVTN_repeat-like_dom_sf"/>
</dbReference>
<dbReference type="Pfam" id="PF00400">
    <property type="entry name" value="WD40"/>
    <property type="match status" value="5"/>
</dbReference>
<feature type="compositionally biased region" description="Polar residues" evidence="3">
    <location>
        <begin position="1"/>
        <end position="19"/>
    </location>
</feature>
<dbReference type="InterPro" id="IPR001680">
    <property type="entry name" value="WD40_rpt"/>
</dbReference>
<dbReference type="GO" id="GO:0003714">
    <property type="term" value="F:transcription corepressor activity"/>
    <property type="evidence" value="ECO:0007669"/>
    <property type="project" value="TreeGrafter"/>
</dbReference>
<accession>A0A183B8Z2</accession>
<protein>
    <submittedName>
        <fullName evidence="4">WD_REPEATS_REGION domain-containing protein</fullName>
    </submittedName>
</protein>
<reference evidence="4" key="1">
    <citation type="submission" date="2016-06" db="UniProtKB">
        <authorList>
            <consortium name="WormBaseParasite"/>
        </authorList>
    </citation>
    <scope>IDENTIFICATION</scope>
</reference>
<evidence type="ECO:0000256" key="1">
    <source>
        <dbReference type="ARBA" id="ARBA00005969"/>
    </source>
</evidence>
<dbReference type="GO" id="GO:0090090">
    <property type="term" value="P:negative regulation of canonical Wnt signaling pathway"/>
    <property type="evidence" value="ECO:0007669"/>
    <property type="project" value="TreeGrafter"/>
</dbReference>
<dbReference type="WBParaSite" id="ECPE_0001571701-mRNA-1">
    <property type="protein sequence ID" value="ECPE_0001571701-mRNA-1"/>
    <property type="gene ID" value="ECPE_0001571701"/>
</dbReference>
<name>A0A183B8Z2_9TREM</name>
<dbReference type="SMART" id="SM00320">
    <property type="entry name" value="WD40"/>
    <property type="match status" value="6"/>
</dbReference>
<feature type="repeat" description="WD" evidence="2">
    <location>
        <begin position="197"/>
        <end position="238"/>
    </location>
</feature>
<organism evidence="4">
    <name type="scientific">Echinostoma caproni</name>
    <dbReference type="NCBI Taxonomy" id="27848"/>
    <lineage>
        <taxon>Eukaryota</taxon>
        <taxon>Metazoa</taxon>
        <taxon>Spiralia</taxon>
        <taxon>Lophotrochozoa</taxon>
        <taxon>Platyhelminthes</taxon>
        <taxon>Trematoda</taxon>
        <taxon>Digenea</taxon>
        <taxon>Plagiorchiida</taxon>
        <taxon>Echinostomata</taxon>
        <taxon>Echinostomatoidea</taxon>
        <taxon>Echinostomatidae</taxon>
        <taxon>Echinostoma</taxon>
    </lineage>
</organism>
<dbReference type="PRINTS" id="PR01850">
    <property type="entry name" value="GROUCHOFAMLY"/>
</dbReference>
<feature type="region of interest" description="Disordered" evidence="3">
    <location>
        <begin position="1"/>
        <end position="25"/>
    </location>
</feature>
<keyword evidence="2" id="KW-0853">WD repeat</keyword>
<evidence type="ECO:0000256" key="3">
    <source>
        <dbReference type="SAM" id="MobiDB-lite"/>
    </source>
</evidence>
<dbReference type="InterPro" id="IPR036322">
    <property type="entry name" value="WD40_repeat_dom_sf"/>
</dbReference>
<proteinExistence type="inferred from homology"/>
<dbReference type="Gene3D" id="2.130.10.10">
    <property type="entry name" value="YVTN repeat-like/Quinoprotein amine dehydrogenase"/>
    <property type="match status" value="1"/>
</dbReference>
<feature type="repeat" description="WD" evidence="2">
    <location>
        <begin position="111"/>
        <end position="152"/>
    </location>
</feature>
<dbReference type="AlphaFoldDB" id="A0A183B8Z2"/>
<dbReference type="PROSITE" id="PS50082">
    <property type="entry name" value="WD_REPEATS_2"/>
    <property type="match status" value="2"/>
</dbReference>
<evidence type="ECO:0000313" key="4">
    <source>
        <dbReference type="WBParaSite" id="ECPE_0001571701-mRNA-1"/>
    </source>
</evidence>
<dbReference type="GO" id="GO:0005667">
    <property type="term" value="C:transcription regulator complex"/>
    <property type="evidence" value="ECO:0007669"/>
    <property type="project" value="TreeGrafter"/>
</dbReference>
<dbReference type="GO" id="GO:0005634">
    <property type="term" value="C:nucleus"/>
    <property type="evidence" value="ECO:0007669"/>
    <property type="project" value="InterPro"/>
</dbReference>
<dbReference type="PROSITE" id="PS50294">
    <property type="entry name" value="WD_REPEATS_REGION"/>
    <property type="match status" value="1"/>
</dbReference>
<dbReference type="InterPro" id="IPR009146">
    <property type="entry name" value="Groucho_enhance"/>
</dbReference>
<dbReference type="SUPFAM" id="SSF50978">
    <property type="entry name" value="WD40 repeat-like"/>
    <property type="match status" value="1"/>
</dbReference>
<comment type="similarity">
    <text evidence="1">Belongs to the WD repeat Groucho/TLE family.</text>
</comment>
<evidence type="ECO:0000256" key="2">
    <source>
        <dbReference type="PROSITE-ProRule" id="PRU00221"/>
    </source>
</evidence>
<sequence length="360" mass="39897">LVTSPTSSLCPSYRSSPNQKLPPHRHPTSTLCHCFYLPYSFILMDNQPPNPVPFTPDAFFAPGIPHQAKPVHILDHGEVVCAVTINNIARHVYTGGKGTVKVWDLAQVTSNSSRDKYVRSIKLTQDGRTLLVGGESSVLSIWDLGSASPRAKCELNFSAPACYALAVSPDGKLCFSCCSNGNIGVWDIHNGLLIRQYQGHSEGASCVDIRPDGTKLWTGGLDKTVRCWDLREHSQINQFDLSAQVFSLGYCPSGDWLAVGLETDQVEVFSPNHPERYQLTLHESCVLSLRFAHSGLWFTSTGKDHCLYGWRTPYGANLFQVSTQSLFYCTVRGRHLVKPQKHHSEMNSCIGICHLYIFIG</sequence>
<dbReference type="PANTHER" id="PTHR10814">
    <property type="entry name" value="TRANSDUCIN-LIKE ENHANCER PROTEIN"/>
    <property type="match status" value="1"/>
</dbReference>